<evidence type="ECO:0000313" key="2">
    <source>
        <dbReference type="EMBL" id="CAA9378629.1"/>
    </source>
</evidence>
<gene>
    <name evidence="2" type="ORF">AVDCRST_MAG32-1357</name>
</gene>
<evidence type="ECO:0000256" key="1">
    <source>
        <dbReference type="SAM" id="MobiDB-lite"/>
    </source>
</evidence>
<feature type="non-terminal residue" evidence="2">
    <location>
        <position position="202"/>
    </location>
</feature>
<organism evidence="2">
    <name type="scientific">uncultured Nocardioides sp</name>
    <dbReference type="NCBI Taxonomy" id="198441"/>
    <lineage>
        <taxon>Bacteria</taxon>
        <taxon>Bacillati</taxon>
        <taxon>Actinomycetota</taxon>
        <taxon>Actinomycetes</taxon>
        <taxon>Propionibacteriales</taxon>
        <taxon>Nocardioidaceae</taxon>
        <taxon>Nocardioides</taxon>
        <taxon>environmental samples</taxon>
    </lineage>
</organism>
<accession>A0A6J4N5Z0</accession>
<dbReference type="GO" id="GO:0008168">
    <property type="term" value="F:methyltransferase activity"/>
    <property type="evidence" value="ECO:0007669"/>
    <property type="project" value="UniProtKB-KW"/>
</dbReference>
<keyword evidence="2" id="KW-0808">Transferase</keyword>
<dbReference type="GO" id="GO:0032259">
    <property type="term" value="P:methylation"/>
    <property type="evidence" value="ECO:0007669"/>
    <property type="project" value="UniProtKB-KW"/>
</dbReference>
<protein>
    <submittedName>
        <fullName evidence="2">SAM-dependent methyltransferase</fullName>
    </submittedName>
</protein>
<reference evidence="2" key="1">
    <citation type="submission" date="2020-02" db="EMBL/GenBank/DDBJ databases">
        <authorList>
            <person name="Meier V. D."/>
        </authorList>
    </citation>
    <scope>NUCLEOTIDE SEQUENCE</scope>
    <source>
        <strain evidence="2">AVDCRST_MAG32</strain>
    </source>
</reference>
<feature type="compositionally biased region" description="Basic residues" evidence="1">
    <location>
        <begin position="155"/>
        <end position="185"/>
    </location>
</feature>
<dbReference type="EMBL" id="CADCUM010000065">
    <property type="protein sequence ID" value="CAA9378629.1"/>
    <property type="molecule type" value="Genomic_DNA"/>
</dbReference>
<feature type="compositionally biased region" description="Basic residues" evidence="1">
    <location>
        <begin position="127"/>
        <end position="144"/>
    </location>
</feature>
<dbReference type="AlphaFoldDB" id="A0A6J4N5Z0"/>
<feature type="compositionally biased region" description="Basic residues" evidence="1">
    <location>
        <begin position="25"/>
        <end position="44"/>
    </location>
</feature>
<sequence length="202" mass="22080">GRTRLGRAVRRQRARLVARAEPLRRRGVRRPPARHRRRPRRRRGAERPLAGVARMAGLGGGLLPGRAGQGPRAGRRARRHVGLRRRDDVATTGAGRPGRGRLPAAAGRPAAPGRPRGGRDAAAGRHVPPRGPRHHQPRRGHRRSTGPGRADDRRRRAGRPRRDGRRGGARGPRGPRGHRRRRARRSGAPYGVGLPGAGRPTL</sequence>
<name>A0A6J4N5Z0_9ACTN</name>
<feature type="compositionally biased region" description="Low complexity" evidence="1">
    <location>
        <begin position="100"/>
        <end position="116"/>
    </location>
</feature>
<proteinExistence type="predicted"/>
<keyword evidence="2" id="KW-0489">Methyltransferase</keyword>
<feature type="compositionally biased region" description="Low complexity" evidence="1">
    <location>
        <begin position="47"/>
        <end position="56"/>
    </location>
</feature>
<feature type="region of interest" description="Disordered" evidence="1">
    <location>
        <begin position="23"/>
        <end position="202"/>
    </location>
</feature>
<feature type="compositionally biased region" description="Basic residues" evidence="1">
    <location>
        <begin position="73"/>
        <end position="83"/>
    </location>
</feature>
<feature type="non-terminal residue" evidence="2">
    <location>
        <position position="1"/>
    </location>
</feature>